<evidence type="ECO:0000313" key="1">
    <source>
        <dbReference type="EMBL" id="GFS51494.1"/>
    </source>
</evidence>
<comment type="caution">
    <text evidence="1">The sequence shown here is derived from an EMBL/GenBank/DDBJ whole genome shotgun (WGS) entry which is preliminary data.</text>
</comment>
<organism evidence="1 2">
    <name type="scientific">Nephila pilipes</name>
    <name type="common">Giant wood spider</name>
    <name type="synonym">Nephila maculata</name>
    <dbReference type="NCBI Taxonomy" id="299642"/>
    <lineage>
        <taxon>Eukaryota</taxon>
        <taxon>Metazoa</taxon>
        <taxon>Ecdysozoa</taxon>
        <taxon>Arthropoda</taxon>
        <taxon>Chelicerata</taxon>
        <taxon>Arachnida</taxon>
        <taxon>Araneae</taxon>
        <taxon>Araneomorphae</taxon>
        <taxon>Entelegynae</taxon>
        <taxon>Araneoidea</taxon>
        <taxon>Nephilidae</taxon>
        <taxon>Nephila</taxon>
    </lineage>
</organism>
<evidence type="ECO:0000313" key="2">
    <source>
        <dbReference type="Proteomes" id="UP000887013"/>
    </source>
</evidence>
<proteinExistence type="predicted"/>
<gene>
    <name evidence="1" type="ORF">NPIL_314321</name>
</gene>
<protein>
    <submittedName>
        <fullName evidence="1">Uncharacterized protein</fullName>
    </submittedName>
</protein>
<keyword evidence="2" id="KW-1185">Reference proteome</keyword>
<dbReference type="Proteomes" id="UP000887013">
    <property type="component" value="Unassembled WGS sequence"/>
</dbReference>
<sequence>MSGVERELYREKGFVIFRSSGTVLKEFRKCLTFGSTERKFTGCGYRGGIKGVSGMTKVSLKKAIIGLENYVEENIREMFAGIKERREKSGKTKSEKRRNKKRNGIYLAKKCIYY</sequence>
<reference evidence="1" key="1">
    <citation type="submission" date="2020-08" db="EMBL/GenBank/DDBJ databases">
        <title>Multicomponent nature underlies the extraordinary mechanical properties of spider dragline silk.</title>
        <authorList>
            <person name="Kono N."/>
            <person name="Nakamura H."/>
            <person name="Mori M."/>
            <person name="Yoshida Y."/>
            <person name="Ohtoshi R."/>
            <person name="Malay A.D."/>
            <person name="Moran D.A.P."/>
            <person name="Tomita M."/>
            <person name="Numata K."/>
            <person name="Arakawa K."/>
        </authorList>
    </citation>
    <scope>NUCLEOTIDE SEQUENCE</scope>
</reference>
<dbReference type="EMBL" id="BMAW01045708">
    <property type="protein sequence ID" value="GFS51494.1"/>
    <property type="molecule type" value="Genomic_DNA"/>
</dbReference>
<name>A0A8X6MEN8_NEPPI</name>
<accession>A0A8X6MEN8</accession>
<dbReference type="AlphaFoldDB" id="A0A8X6MEN8"/>